<reference evidence="17 18" key="1">
    <citation type="submission" date="2019-08" db="EMBL/GenBank/DDBJ databases">
        <authorList>
            <person name="Karlyshev A.V."/>
        </authorList>
    </citation>
    <scope>NUCLEOTIDE SEQUENCE [LARGE SCALE GENOMIC DNA]</scope>
    <source>
        <strain evidence="17 18">Alg18-2.2</strain>
    </source>
</reference>
<dbReference type="EC" id="2.7.13.3" evidence="3"/>
<evidence type="ECO:0000313" key="18">
    <source>
        <dbReference type="Proteomes" id="UP000321248"/>
    </source>
</evidence>
<dbReference type="SMART" id="SM00091">
    <property type="entry name" value="PAS"/>
    <property type="match status" value="1"/>
</dbReference>
<dbReference type="PANTHER" id="PTHR42878:SF7">
    <property type="entry name" value="SENSOR HISTIDINE KINASE GLRK"/>
    <property type="match status" value="1"/>
</dbReference>
<dbReference type="InterPro" id="IPR003660">
    <property type="entry name" value="HAMP_dom"/>
</dbReference>
<dbReference type="InterPro" id="IPR003594">
    <property type="entry name" value="HATPase_dom"/>
</dbReference>
<proteinExistence type="predicted"/>
<keyword evidence="9" id="KW-0067">ATP-binding</keyword>
<gene>
    <name evidence="17" type="ORF">FU658_11635</name>
</gene>
<evidence type="ECO:0000256" key="10">
    <source>
        <dbReference type="ARBA" id="ARBA00022989"/>
    </source>
</evidence>
<feature type="domain" description="PAS" evidence="15">
    <location>
        <begin position="264"/>
        <end position="351"/>
    </location>
</feature>
<dbReference type="GO" id="GO:0030295">
    <property type="term" value="F:protein kinase activator activity"/>
    <property type="evidence" value="ECO:0007669"/>
    <property type="project" value="TreeGrafter"/>
</dbReference>
<evidence type="ECO:0000256" key="1">
    <source>
        <dbReference type="ARBA" id="ARBA00000085"/>
    </source>
</evidence>
<comment type="catalytic activity">
    <reaction evidence="1">
        <text>ATP + protein L-histidine = ADP + protein N-phospho-L-histidine.</text>
        <dbReference type="EC" id="2.7.13.3"/>
    </reaction>
</comment>
<sequence>MMKLRDQLLLSFSALVLVAAVGLGLGVVVVKQLSRVSEDIVQGNLAAIEASSRVRTLVGTQHSALSRFLLHNGPNAHASLVPMMSPFVEEAHTLLADLRRRATTDEELLAVASSEQALAALAQLTLAYDGASAQDNQLAGQELLDALTELRLAARLPYESNFEQLVSRSTRVATEARQLGVALSLVAAAMIVLGMLAALHLARRLSRPLEAVDVALARIGRGDYGARLAPAQTEEIDRLSRGFNTMAASLERFHAMRLDEIVAERRRLDTVIDSIDQGLVLIDVEGRIERINPVAGHLLGLVPRHAGGRPAADVFEGSSLPAHIDEALNRADAEARHEHAGRDLHRIMDGHEVTLAWSLTPYWHGDMRGLLLMLRDISQERALERMRTEFVLRAAHELRTPVTGMRMAVGLLQDRLKPAPDSREAELLETLESEMARTVRLIANLLDLARLYNQRLDLMPAPITPSDLVECAAERFRDRAREVDIRLETAVEAALPEVNADRDQIDRVLDNLLSNALRHTPPKGVVAVRAHRLGGQLVVEVSDTGEGLDRSQRERVFEPFVQVGRATGGSGIGLAMSREIAEQHGGRLRAETAREGGCRFVLSLPL</sequence>
<dbReference type="SUPFAM" id="SSF55874">
    <property type="entry name" value="ATPase domain of HSP90 chaperone/DNA topoisomerase II/histidine kinase"/>
    <property type="match status" value="1"/>
</dbReference>
<evidence type="ECO:0000313" key="17">
    <source>
        <dbReference type="EMBL" id="TXK60773.1"/>
    </source>
</evidence>
<dbReference type="Gene3D" id="6.10.340.10">
    <property type="match status" value="1"/>
</dbReference>
<dbReference type="GO" id="GO:0000155">
    <property type="term" value="F:phosphorelay sensor kinase activity"/>
    <property type="evidence" value="ECO:0007669"/>
    <property type="project" value="InterPro"/>
</dbReference>
<dbReference type="SMART" id="SM00387">
    <property type="entry name" value="HATPase_c"/>
    <property type="match status" value="1"/>
</dbReference>
<dbReference type="InterPro" id="IPR036890">
    <property type="entry name" value="HATPase_C_sf"/>
</dbReference>
<dbReference type="Gene3D" id="3.30.565.10">
    <property type="entry name" value="Histidine kinase-like ATPase, C-terminal domain"/>
    <property type="match status" value="1"/>
</dbReference>
<dbReference type="InterPro" id="IPR003661">
    <property type="entry name" value="HisK_dim/P_dom"/>
</dbReference>
<dbReference type="PANTHER" id="PTHR42878">
    <property type="entry name" value="TWO-COMPONENT HISTIDINE KINASE"/>
    <property type="match status" value="1"/>
</dbReference>
<dbReference type="InterPro" id="IPR005467">
    <property type="entry name" value="His_kinase_dom"/>
</dbReference>
<dbReference type="PROSITE" id="PS50885">
    <property type="entry name" value="HAMP"/>
    <property type="match status" value="1"/>
</dbReference>
<dbReference type="CDD" id="cd00082">
    <property type="entry name" value="HisKA"/>
    <property type="match status" value="1"/>
</dbReference>
<dbReference type="AlphaFoldDB" id="A0A5C8KL35"/>
<dbReference type="SMART" id="SM00388">
    <property type="entry name" value="HisKA"/>
    <property type="match status" value="1"/>
</dbReference>
<dbReference type="Gene3D" id="1.10.287.130">
    <property type="match status" value="1"/>
</dbReference>
<keyword evidence="5" id="KW-0808">Transferase</keyword>
<dbReference type="Pfam" id="PF08448">
    <property type="entry name" value="PAS_4"/>
    <property type="match status" value="1"/>
</dbReference>
<evidence type="ECO:0000256" key="9">
    <source>
        <dbReference type="ARBA" id="ARBA00022840"/>
    </source>
</evidence>
<evidence type="ECO:0000256" key="2">
    <source>
        <dbReference type="ARBA" id="ARBA00004141"/>
    </source>
</evidence>
<dbReference type="SUPFAM" id="SSF47384">
    <property type="entry name" value="Homodimeric domain of signal transducing histidine kinase"/>
    <property type="match status" value="1"/>
</dbReference>
<comment type="subcellular location">
    <subcellularLocation>
        <location evidence="2">Membrane</location>
        <topology evidence="2">Multi-pass membrane protein</topology>
    </subcellularLocation>
</comment>
<dbReference type="GO" id="GO:0000156">
    <property type="term" value="F:phosphorelay response regulator activity"/>
    <property type="evidence" value="ECO:0007669"/>
    <property type="project" value="TreeGrafter"/>
</dbReference>
<dbReference type="PROSITE" id="PS50112">
    <property type="entry name" value="PAS"/>
    <property type="match status" value="1"/>
</dbReference>
<feature type="domain" description="Histidine kinase" evidence="14">
    <location>
        <begin position="393"/>
        <end position="606"/>
    </location>
</feature>
<keyword evidence="11" id="KW-0902">Two-component regulatory system</keyword>
<evidence type="ECO:0000259" key="15">
    <source>
        <dbReference type="PROSITE" id="PS50112"/>
    </source>
</evidence>
<dbReference type="Pfam" id="PF00672">
    <property type="entry name" value="HAMP"/>
    <property type="match status" value="1"/>
</dbReference>
<dbReference type="SUPFAM" id="SSF55785">
    <property type="entry name" value="PYP-like sensor domain (PAS domain)"/>
    <property type="match status" value="1"/>
</dbReference>
<evidence type="ECO:0000256" key="11">
    <source>
        <dbReference type="ARBA" id="ARBA00023012"/>
    </source>
</evidence>
<dbReference type="SUPFAM" id="SSF158472">
    <property type="entry name" value="HAMP domain-like"/>
    <property type="match status" value="1"/>
</dbReference>
<dbReference type="GO" id="GO:0007234">
    <property type="term" value="P:osmosensory signaling via phosphorelay pathway"/>
    <property type="evidence" value="ECO:0007669"/>
    <property type="project" value="TreeGrafter"/>
</dbReference>
<organism evidence="17 18">
    <name type="scientific">Alkalisalibacterium limincola</name>
    <dbReference type="NCBI Taxonomy" id="2699169"/>
    <lineage>
        <taxon>Bacteria</taxon>
        <taxon>Pseudomonadati</taxon>
        <taxon>Pseudomonadota</taxon>
        <taxon>Gammaproteobacteria</taxon>
        <taxon>Lysobacterales</taxon>
        <taxon>Lysobacteraceae</taxon>
        <taxon>Alkalisalibacterium</taxon>
    </lineage>
</organism>
<feature type="domain" description="HAMP" evidence="16">
    <location>
        <begin position="203"/>
        <end position="255"/>
    </location>
</feature>
<name>A0A5C8KL35_9GAMM</name>
<keyword evidence="7" id="KW-0547">Nucleotide-binding</keyword>
<dbReference type="Gene3D" id="3.30.450.20">
    <property type="entry name" value="PAS domain"/>
    <property type="match status" value="1"/>
</dbReference>
<dbReference type="PROSITE" id="PS50109">
    <property type="entry name" value="HIS_KIN"/>
    <property type="match status" value="1"/>
</dbReference>
<protein>
    <recommendedName>
        <fullName evidence="3">histidine kinase</fullName>
        <ecNumber evidence="3">2.7.13.3</ecNumber>
    </recommendedName>
</protein>
<evidence type="ECO:0000256" key="3">
    <source>
        <dbReference type="ARBA" id="ARBA00012438"/>
    </source>
</evidence>
<evidence type="ECO:0000256" key="12">
    <source>
        <dbReference type="ARBA" id="ARBA00023136"/>
    </source>
</evidence>
<dbReference type="Pfam" id="PF02518">
    <property type="entry name" value="HATPase_c"/>
    <property type="match status" value="1"/>
</dbReference>
<dbReference type="InterPro" id="IPR000014">
    <property type="entry name" value="PAS"/>
</dbReference>
<keyword evidence="8" id="KW-0418">Kinase</keyword>
<dbReference type="Proteomes" id="UP000321248">
    <property type="component" value="Unassembled WGS sequence"/>
</dbReference>
<dbReference type="GO" id="GO:0005886">
    <property type="term" value="C:plasma membrane"/>
    <property type="evidence" value="ECO:0007669"/>
    <property type="project" value="UniProtKB-ARBA"/>
</dbReference>
<evidence type="ECO:0000256" key="6">
    <source>
        <dbReference type="ARBA" id="ARBA00022692"/>
    </source>
</evidence>
<keyword evidence="18" id="KW-1185">Reference proteome</keyword>
<keyword evidence="4" id="KW-0597">Phosphoprotein</keyword>
<dbReference type="CDD" id="cd06225">
    <property type="entry name" value="HAMP"/>
    <property type="match status" value="1"/>
</dbReference>
<dbReference type="FunFam" id="3.30.565.10:FF:000006">
    <property type="entry name" value="Sensor histidine kinase WalK"/>
    <property type="match status" value="1"/>
</dbReference>
<evidence type="ECO:0000259" key="16">
    <source>
        <dbReference type="PROSITE" id="PS50885"/>
    </source>
</evidence>
<evidence type="ECO:0000256" key="5">
    <source>
        <dbReference type="ARBA" id="ARBA00022679"/>
    </source>
</evidence>
<evidence type="ECO:0000256" key="4">
    <source>
        <dbReference type="ARBA" id="ARBA00022553"/>
    </source>
</evidence>
<dbReference type="InterPro" id="IPR013656">
    <property type="entry name" value="PAS_4"/>
</dbReference>
<dbReference type="Pfam" id="PF00512">
    <property type="entry name" value="HisKA"/>
    <property type="match status" value="1"/>
</dbReference>
<evidence type="ECO:0000256" key="8">
    <source>
        <dbReference type="ARBA" id="ARBA00022777"/>
    </source>
</evidence>
<dbReference type="PRINTS" id="PR00344">
    <property type="entry name" value="BCTRLSENSOR"/>
</dbReference>
<dbReference type="InterPro" id="IPR035965">
    <property type="entry name" value="PAS-like_dom_sf"/>
</dbReference>
<dbReference type="CDD" id="cd00130">
    <property type="entry name" value="PAS"/>
    <property type="match status" value="1"/>
</dbReference>
<dbReference type="EMBL" id="VRTS01000008">
    <property type="protein sequence ID" value="TXK60773.1"/>
    <property type="molecule type" value="Genomic_DNA"/>
</dbReference>
<dbReference type="SMART" id="SM00304">
    <property type="entry name" value="HAMP"/>
    <property type="match status" value="1"/>
</dbReference>
<feature type="transmembrane region" description="Helical" evidence="13">
    <location>
        <begin position="179"/>
        <end position="199"/>
    </location>
</feature>
<accession>A0A5C8KL35</accession>
<dbReference type="InterPro" id="IPR050351">
    <property type="entry name" value="BphY/WalK/GraS-like"/>
</dbReference>
<dbReference type="RefSeq" id="WP_147892232.1">
    <property type="nucleotide sequence ID" value="NZ_VRTS01000008.1"/>
</dbReference>
<dbReference type="GO" id="GO:0005524">
    <property type="term" value="F:ATP binding"/>
    <property type="evidence" value="ECO:0007669"/>
    <property type="project" value="UniProtKB-KW"/>
</dbReference>
<keyword evidence="12 13" id="KW-0472">Membrane</keyword>
<dbReference type="InterPro" id="IPR036097">
    <property type="entry name" value="HisK_dim/P_sf"/>
</dbReference>
<keyword evidence="10 13" id="KW-1133">Transmembrane helix</keyword>
<evidence type="ECO:0000256" key="7">
    <source>
        <dbReference type="ARBA" id="ARBA00022741"/>
    </source>
</evidence>
<evidence type="ECO:0000259" key="14">
    <source>
        <dbReference type="PROSITE" id="PS50109"/>
    </source>
</evidence>
<keyword evidence="6 13" id="KW-0812">Transmembrane</keyword>
<comment type="caution">
    <text evidence="17">The sequence shown here is derived from an EMBL/GenBank/DDBJ whole genome shotgun (WGS) entry which is preliminary data.</text>
</comment>
<evidence type="ECO:0000256" key="13">
    <source>
        <dbReference type="SAM" id="Phobius"/>
    </source>
</evidence>
<dbReference type="NCBIfam" id="TIGR00229">
    <property type="entry name" value="sensory_box"/>
    <property type="match status" value="1"/>
</dbReference>
<dbReference type="OrthoDB" id="9808408at2"/>
<dbReference type="InterPro" id="IPR004358">
    <property type="entry name" value="Sig_transdc_His_kin-like_C"/>
</dbReference>